<evidence type="ECO:0000256" key="4">
    <source>
        <dbReference type="RuleBase" id="RU000363"/>
    </source>
</evidence>
<dbReference type="Proteomes" id="UP000650833">
    <property type="component" value="Unassembled WGS sequence"/>
</dbReference>
<dbReference type="GO" id="GO:0016491">
    <property type="term" value="F:oxidoreductase activity"/>
    <property type="evidence" value="ECO:0007669"/>
    <property type="project" value="UniProtKB-KW"/>
</dbReference>
<accession>A0A8H7VCN5</accession>
<dbReference type="InterPro" id="IPR002347">
    <property type="entry name" value="SDR_fam"/>
</dbReference>
<evidence type="ECO:0000256" key="2">
    <source>
        <dbReference type="ARBA" id="ARBA00022857"/>
    </source>
</evidence>
<keyword evidence="2" id="KW-0521">NADP</keyword>
<dbReference type="EMBL" id="JAEPRC010000094">
    <property type="protein sequence ID" value="KAG2209574.1"/>
    <property type="molecule type" value="Genomic_DNA"/>
</dbReference>
<reference evidence="5" key="1">
    <citation type="submission" date="2020-12" db="EMBL/GenBank/DDBJ databases">
        <title>Metabolic potential, ecology and presence of endohyphal bacteria is reflected in genomic diversity of Mucoromycotina.</title>
        <authorList>
            <person name="Muszewska A."/>
            <person name="Okrasinska A."/>
            <person name="Steczkiewicz K."/>
            <person name="Drgas O."/>
            <person name="Orlowska M."/>
            <person name="Perlinska-Lenart U."/>
            <person name="Aleksandrzak-Piekarczyk T."/>
            <person name="Szatraj K."/>
            <person name="Zielenkiewicz U."/>
            <person name="Pilsyk S."/>
            <person name="Malc E."/>
            <person name="Mieczkowski P."/>
            <person name="Kruszewska J.S."/>
            <person name="Biernat P."/>
            <person name="Pawlowska J."/>
        </authorList>
    </citation>
    <scope>NUCLEOTIDE SEQUENCE</scope>
    <source>
        <strain evidence="5">CBS 226.32</strain>
    </source>
</reference>
<evidence type="ECO:0000256" key="1">
    <source>
        <dbReference type="ARBA" id="ARBA00006484"/>
    </source>
</evidence>
<dbReference type="Gene3D" id="3.40.50.720">
    <property type="entry name" value="NAD(P)-binding Rossmann-like Domain"/>
    <property type="match status" value="1"/>
</dbReference>
<dbReference type="Pfam" id="PF00106">
    <property type="entry name" value="adh_short"/>
    <property type="match status" value="1"/>
</dbReference>
<dbReference type="GO" id="GO:0005737">
    <property type="term" value="C:cytoplasm"/>
    <property type="evidence" value="ECO:0007669"/>
    <property type="project" value="TreeGrafter"/>
</dbReference>
<dbReference type="PRINTS" id="PR00080">
    <property type="entry name" value="SDRFAMILY"/>
</dbReference>
<comment type="caution">
    <text evidence="5">The sequence shown here is derived from an EMBL/GenBank/DDBJ whole genome shotgun (WGS) entry which is preliminary data.</text>
</comment>
<comment type="similarity">
    <text evidence="1 4">Belongs to the short-chain dehydrogenases/reductases (SDR) family.</text>
</comment>
<evidence type="ECO:0000313" key="6">
    <source>
        <dbReference type="Proteomes" id="UP000650833"/>
    </source>
</evidence>
<name>A0A8H7VCN5_9FUNG</name>
<sequence length="245" mass="26322">MPSSYKTYAITGASRGLGLEFVKQLAAKGNTIIAIARNPTESSGLSQLVDNKNVFAVKMDISNEESIKAAADSIAKIVPDGIDVLINNAGISGDFKFNSLTTSRKEYIKLFETNTIGASDVTQALLPLLRQRGQEKTKKIINISSTLGSLALTSTLRFPGRSGPAYCASKSALNMITKIFADELEEENFVVNSMCPGWVQTDMGGKEAPVILENSISGMLNTIENVATKENNGLFLNFEGKIVAF</sequence>
<proteinExistence type="inferred from homology"/>
<protein>
    <submittedName>
        <fullName evidence="5">Uncharacterized protein</fullName>
    </submittedName>
</protein>
<dbReference type="InterPro" id="IPR051468">
    <property type="entry name" value="Fungal_SecMetab_SDRs"/>
</dbReference>
<organism evidence="5 6">
    <name type="scientific">Mucor plumbeus</name>
    <dbReference type="NCBI Taxonomy" id="97098"/>
    <lineage>
        <taxon>Eukaryota</taxon>
        <taxon>Fungi</taxon>
        <taxon>Fungi incertae sedis</taxon>
        <taxon>Mucoromycota</taxon>
        <taxon>Mucoromycotina</taxon>
        <taxon>Mucoromycetes</taxon>
        <taxon>Mucorales</taxon>
        <taxon>Mucorineae</taxon>
        <taxon>Mucoraceae</taxon>
        <taxon>Mucor</taxon>
    </lineage>
</organism>
<dbReference type="PRINTS" id="PR00081">
    <property type="entry name" value="GDHRDH"/>
</dbReference>
<evidence type="ECO:0000256" key="3">
    <source>
        <dbReference type="ARBA" id="ARBA00023002"/>
    </source>
</evidence>
<dbReference type="SUPFAM" id="SSF51735">
    <property type="entry name" value="NAD(P)-binding Rossmann-fold domains"/>
    <property type="match status" value="1"/>
</dbReference>
<keyword evidence="3" id="KW-0560">Oxidoreductase</keyword>
<dbReference type="AlphaFoldDB" id="A0A8H7VCN5"/>
<dbReference type="PANTHER" id="PTHR43544">
    <property type="entry name" value="SHORT-CHAIN DEHYDROGENASE/REDUCTASE"/>
    <property type="match status" value="1"/>
</dbReference>
<keyword evidence="6" id="KW-1185">Reference proteome</keyword>
<dbReference type="InterPro" id="IPR036291">
    <property type="entry name" value="NAD(P)-bd_dom_sf"/>
</dbReference>
<dbReference type="CDD" id="cd05325">
    <property type="entry name" value="carb_red_sniffer_like_SDR_c"/>
    <property type="match status" value="1"/>
</dbReference>
<dbReference type="PANTHER" id="PTHR43544:SF7">
    <property type="entry name" value="NADB-LER2"/>
    <property type="match status" value="1"/>
</dbReference>
<gene>
    <name evidence="5" type="ORF">INT46_002824</name>
</gene>
<dbReference type="OrthoDB" id="9876299at2759"/>
<evidence type="ECO:0000313" key="5">
    <source>
        <dbReference type="EMBL" id="KAG2209574.1"/>
    </source>
</evidence>